<proteinExistence type="inferred from homology"/>
<dbReference type="PROSITE" id="PS00710">
    <property type="entry name" value="PGM_PMM"/>
    <property type="match status" value="1"/>
</dbReference>
<name>A0A7S3CFI8_9CHLO</name>
<comment type="function">
    <text evidence="11">Interconverts GlcNAc-6-P and GlcNAc-1-P.</text>
</comment>
<feature type="active site" description="Phosphoserine intermediate" evidence="12">
    <location>
        <position position="81"/>
    </location>
</feature>
<dbReference type="Pfam" id="PF00408">
    <property type="entry name" value="PGM_PMM_IV"/>
    <property type="match status" value="1"/>
</dbReference>
<dbReference type="EMBL" id="HBHZ01010449">
    <property type="protein sequence ID" value="CAE0194947.1"/>
    <property type="molecule type" value="Transcribed_RNA"/>
</dbReference>
<dbReference type="GO" id="GO:0004610">
    <property type="term" value="F:phosphoacetylglucosamine mutase activity"/>
    <property type="evidence" value="ECO:0007669"/>
    <property type="project" value="UniProtKB-UniRule"/>
</dbReference>
<dbReference type="EC" id="5.4.2.3" evidence="4 11"/>
<evidence type="ECO:0000259" key="18">
    <source>
        <dbReference type="Pfam" id="PF21405"/>
    </source>
</evidence>
<feature type="binding site" evidence="13">
    <location>
        <begin position="394"/>
        <end position="396"/>
    </location>
    <ligand>
        <name>substrate</name>
    </ligand>
</feature>
<evidence type="ECO:0000313" key="21">
    <source>
        <dbReference type="Proteomes" id="UP001472866"/>
    </source>
</evidence>
<feature type="domain" description="Alpha-D-phosphohexomutase alpha/beta/alpha" evidence="16">
    <location>
        <begin position="72"/>
        <end position="115"/>
    </location>
</feature>
<dbReference type="GO" id="GO:0005975">
    <property type="term" value="P:carbohydrate metabolic process"/>
    <property type="evidence" value="ECO:0007669"/>
    <property type="project" value="InterPro"/>
</dbReference>
<keyword evidence="7 11" id="KW-0460">Magnesium</keyword>
<comment type="catalytic activity">
    <reaction evidence="1 11">
        <text>N-acetyl-alpha-D-glucosamine 1-phosphate = N-acetyl-D-glucosamine 6-phosphate</text>
        <dbReference type="Rhea" id="RHEA:23804"/>
        <dbReference type="ChEBI" id="CHEBI:57513"/>
        <dbReference type="ChEBI" id="CHEBI:57776"/>
        <dbReference type="EC" id="5.4.2.3"/>
    </reaction>
</comment>
<evidence type="ECO:0000256" key="13">
    <source>
        <dbReference type="PIRSR" id="PIRSR016408-2"/>
    </source>
</evidence>
<evidence type="ECO:0000259" key="15">
    <source>
        <dbReference type="Pfam" id="PF00408"/>
    </source>
</evidence>
<feature type="domain" description="Phosphoacetylglucosamine mutase AMG1" evidence="18">
    <location>
        <begin position="200"/>
        <end position="301"/>
    </location>
</feature>
<dbReference type="InterPro" id="IPR016055">
    <property type="entry name" value="A-D-PHexomutase_a/b/a-I/II/III"/>
</dbReference>
<keyword evidence="8 11" id="KW-0413">Isomerase</keyword>
<dbReference type="SUPFAM" id="SSF53738">
    <property type="entry name" value="Phosphoglucomutase, first 3 domains"/>
    <property type="match status" value="3"/>
</dbReference>
<evidence type="ECO:0000256" key="14">
    <source>
        <dbReference type="PIRSR" id="PIRSR016408-3"/>
    </source>
</evidence>
<evidence type="ECO:0000256" key="2">
    <source>
        <dbReference type="ARBA" id="ARBA00004865"/>
    </source>
</evidence>
<comment type="similarity">
    <text evidence="3 11">Belongs to the phosphohexose mutase family.</text>
</comment>
<keyword evidence="6 11" id="KW-0479">Metal-binding</keyword>
<dbReference type="GO" id="GO:0006048">
    <property type="term" value="P:UDP-N-acetylglucosamine biosynthetic process"/>
    <property type="evidence" value="ECO:0007669"/>
    <property type="project" value="UniProtKB-UniRule"/>
</dbReference>
<reference evidence="19" key="1">
    <citation type="submission" date="2021-01" db="EMBL/GenBank/DDBJ databases">
        <authorList>
            <person name="Corre E."/>
            <person name="Pelletier E."/>
            <person name="Niang G."/>
            <person name="Scheremetjew M."/>
            <person name="Finn R."/>
            <person name="Kale V."/>
            <person name="Holt S."/>
            <person name="Cochrane G."/>
            <person name="Meng A."/>
            <person name="Brown T."/>
            <person name="Cohen L."/>
        </authorList>
    </citation>
    <scope>NUCLEOTIDE SEQUENCE</scope>
    <source>
        <strain evidence="19">RCC1871</strain>
    </source>
</reference>
<comment type="pathway">
    <text evidence="2 11">Nucleotide-sugar biosynthesis; UDP-N-acetyl-alpha-D-glucosamine biosynthesis; N-acetyl-alpha-D-glucosamine 1-phosphate from alpha-D-glucosamine 6-phosphate (route I): step 2/2.</text>
</comment>
<dbReference type="InterPro" id="IPR049023">
    <property type="entry name" value="AMG1_II"/>
</dbReference>
<feature type="domain" description="Alpha-D-phosphohexomutase alpha/beta/alpha" evidence="16">
    <location>
        <begin position="116"/>
        <end position="195"/>
    </location>
</feature>
<feature type="binding site" description="via phosphate group" evidence="14">
    <location>
        <position position="81"/>
    </location>
    <ligand>
        <name>Mg(2+)</name>
        <dbReference type="ChEBI" id="CHEBI:18420"/>
    </ligand>
</feature>
<feature type="binding site" evidence="13">
    <location>
        <begin position="516"/>
        <end position="520"/>
    </location>
    <ligand>
        <name>substrate</name>
    </ligand>
</feature>
<dbReference type="InterPro" id="IPR016657">
    <property type="entry name" value="PAGM"/>
</dbReference>
<protein>
    <recommendedName>
        <fullName evidence="4 11">Phosphoacetylglucosamine mutase</fullName>
        <shortName evidence="11">PAGM</shortName>
        <ecNumber evidence="4 11">5.4.2.3</ecNumber>
    </recommendedName>
    <alternativeName>
        <fullName evidence="10 11">Acetylglucosamine phosphomutase</fullName>
    </alternativeName>
    <alternativeName>
        <fullName evidence="9 11">N-acetylglucosamine-phosphate mutase</fullName>
    </alternativeName>
</protein>
<dbReference type="InterPro" id="IPR036900">
    <property type="entry name" value="A-D-PHexomutase_C_sf"/>
</dbReference>
<evidence type="ECO:0000256" key="4">
    <source>
        <dbReference type="ARBA" id="ARBA00012731"/>
    </source>
</evidence>
<dbReference type="PANTHER" id="PTHR45955:SF1">
    <property type="entry name" value="PHOSPHOACETYLGLUCOSAMINE MUTASE"/>
    <property type="match status" value="1"/>
</dbReference>
<evidence type="ECO:0000313" key="20">
    <source>
        <dbReference type="EMBL" id="WZN66018.1"/>
    </source>
</evidence>
<evidence type="ECO:0000256" key="11">
    <source>
        <dbReference type="PIRNR" id="PIRNR016408"/>
    </source>
</evidence>
<feature type="binding site" evidence="13">
    <location>
        <position position="525"/>
    </location>
    <ligand>
        <name>substrate</name>
    </ligand>
</feature>
<dbReference type="UniPathway" id="UPA00113">
    <property type="reaction ID" value="UER00530"/>
</dbReference>
<evidence type="ECO:0000256" key="12">
    <source>
        <dbReference type="PIRSR" id="PIRSR016408-1"/>
    </source>
</evidence>
<dbReference type="InterPro" id="IPR005844">
    <property type="entry name" value="A-D-PHexomutase_a/b/a-I"/>
</dbReference>
<dbReference type="GO" id="GO:0000287">
    <property type="term" value="F:magnesium ion binding"/>
    <property type="evidence" value="ECO:0007669"/>
    <property type="project" value="InterPro"/>
</dbReference>
<evidence type="ECO:0000313" key="19">
    <source>
        <dbReference type="EMBL" id="CAE0194947.1"/>
    </source>
</evidence>
<evidence type="ECO:0000256" key="1">
    <source>
        <dbReference type="ARBA" id="ARBA00000558"/>
    </source>
</evidence>
<feature type="binding site" evidence="14">
    <location>
        <position position="298"/>
    </location>
    <ligand>
        <name>Mg(2+)</name>
        <dbReference type="ChEBI" id="CHEBI:18420"/>
    </ligand>
</feature>
<dbReference type="SUPFAM" id="SSF55957">
    <property type="entry name" value="Phosphoglucomutase, C-terminal domain"/>
    <property type="match status" value="1"/>
</dbReference>
<feature type="domain" description="Alpha-D-phosphohexomutase C-terminal" evidence="15">
    <location>
        <begin position="508"/>
        <end position="544"/>
    </location>
</feature>
<feature type="binding site" evidence="14">
    <location>
        <position position="294"/>
    </location>
    <ligand>
        <name>Mg(2+)</name>
        <dbReference type="ChEBI" id="CHEBI:18420"/>
    </ligand>
</feature>
<dbReference type="Proteomes" id="UP001472866">
    <property type="component" value="Chromosome 14"/>
</dbReference>
<dbReference type="AlphaFoldDB" id="A0A7S3CFI8"/>
<dbReference type="FunFam" id="3.30.310.50:FF:000003">
    <property type="entry name" value="Phosphoacetylglucosamine mutase"/>
    <property type="match status" value="1"/>
</dbReference>
<dbReference type="FunFam" id="3.40.120.10:FF:000013">
    <property type="entry name" value="Phosphoacetylglucosamine mutase"/>
    <property type="match status" value="1"/>
</dbReference>
<sequence>MAQDLARRCGAADEAFFREAMASPAAAETERESRRRLSYGTAGFRRKGSKLIGVAFRCGMLAAVRSIALQGRATGLVVTASHNPVEDNGVKLVDGDGGMLHMSWEKHAEAIVSAQNAVDLEQALLRILAKEEVNLMGGERAGTVLLALDTRPTGPRLVSAAMAGIRAAGAAVVGSEDTLRTTPQLHWQVLATNAGGPCEEKDYYDKLNRACSSLLLGQDAAVSSLVVDCANGVGALKLPSVLPAVTASGTAVTLANTGGGTLNSLCGADFVQKERRLPMCVGALAGGQLGASFDGDADRIVFFVGGSESGGSDLDLLDGDKILCLLAGHLKRCVEGLGGSFGPVAFGCIQTAYANGSSTRYLEQGLGLEVVKTKTGVKHLHAAALAFDLSVYFEANGHGTMLFSPDFLRRLREAKGSGSEWAGHLLEISNVVNPAIGDALSVLLLVLAVLSHEAGGLDTWRGLYADAPSRMLKCVVPDRSAIKTTNAEQRMTQPAALQAKVDDLVAGAELARAFVRPSGTEDVVRIYAEARTQEQADQLATSIEREVAAFFS</sequence>
<dbReference type="Gene3D" id="3.30.310.50">
    <property type="entry name" value="Alpha-D-phosphohexomutase, C-terminal domain"/>
    <property type="match status" value="1"/>
</dbReference>
<comment type="cofactor">
    <cofactor evidence="11 14">
        <name>Mg(2+)</name>
        <dbReference type="ChEBI" id="CHEBI:18420"/>
    </cofactor>
    <text evidence="11 14">Binds 1 Mg(2+) ion per subunit.</text>
</comment>
<keyword evidence="5" id="KW-0597">Phosphoprotein</keyword>
<dbReference type="InterPro" id="IPR005843">
    <property type="entry name" value="A-D-PHexomutase_C"/>
</dbReference>
<dbReference type="InterPro" id="IPR049022">
    <property type="entry name" value="AMG1_III"/>
</dbReference>
<evidence type="ECO:0000256" key="6">
    <source>
        <dbReference type="ARBA" id="ARBA00022723"/>
    </source>
</evidence>
<evidence type="ECO:0000256" key="3">
    <source>
        <dbReference type="ARBA" id="ARBA00010231"/>
    </source>
</evidence>
<dbReference type="InterPro" id="IPR016066">
    <property type="entry name" value="A-D-PHexomutase_CS"/>
</dbReference>
<dbReference type="Pfam" id="PF02878">
    <property type="entry name" value="PGM_PMM_I"/>
    <property type="match status" value="2"/>
</dbReference>
<dbReference type="PANTHER" id="PTHR45955">
    <property type="entry name" value="PHOSPHOACETYLGLUCOSAMINE MUTASE"/>
    <property type="match status" value="1"/>
</dbReference>
<organism evidence="19">
    <name type="scientific">Chloropicon roscoffensis</name>
    <dbReference type="NCBI Taxonomy" id="1461544"/>
    <lineage>
        <taxon>Eukaryota</taxon>
        <taxon>Viridiplantae</taxon>
        <taxon>Chlorophyta</taxon>
        <taxon>Chloropicophyceae</taxon>
        <taxon>Chloropicales</taxon>
        <taxon>Chloropicaceae</taxon>
        <taxon>Chloropicon</taxon>
    </lineage>
</organism>
<evidence type="ECO:0000256" key="10">
    <source>
        <dbReference type="ARBA" id="ARBA00032065"/>
    </source>
</evidence>
<feature type="binding site" evidence="14">
    <location>
        <position position="296"/>
    </location>
    <ligand>
        <name>Mg(2+)</name>
        <dbReference type="ChEBI" id="CHEBI:18420"/>
    </ligand>
</feature>
<dbReference type="PIRSF" id="PIRSF016408">
    <property type="entry name" value="PAGM"/>
    <property type="match status" value="1"/>
</dbReference>
<reference evidence="20 21" key="2">
    <citation type="submission" date="2024-03" db="EMBL/GenBank/DDBJ databases">
        <title>Complete genome sequence of the green alga Chloropicon roscoffensis RCC1871.</title>
        <authorList>
            <person name="Lemieux C."/>
            <person name="Pombert J.-F."/>
            <person name="Otis C."/>
            <person name="Turmel M."/>
        </authorList>
    </citation>
    <scope>NUCLEOTIDE SEQUENCE [LARGE SCALE GENOMIC DNA]</scope>
    <source>
        <strain evidence="20 21">RCC1871</strain>
    </source>
</reference>
<evidence type="ECO:0000259" key="16">
    <source>
        <dbReference type="Pfam" id="PF02878"/>
    </source>
</evidence>
<evidence type="ECO:0000259" key="17">
    <source>
        <dbReference type="Pfam" id="PF21404"/>
    </source>
</evidence>
<evidence type="ECO:0000256" key="5">
    <source>
        <dbReference type="ARBA" id="ARBA00022553"/>
    </source>
</evidence>
<keyword evidence="21" id="KW-1185">Reference proteome</keyword>
<feature type="domain" description="Phosphoacetylglucosamine mutase AMG1" evidence="17">
    <location>
        <begin position="318"/>
        <end position="453"/>
    </location>
</feature>
<dbReference type="Gene3D" id="3.40.120.10">
    <property type="entry name" value="Alpha-D-Glucose-1,6-Bisphosphate, subunit A, domain 3"/>
    <property type="match status" value="3"/>
</dbReference>
<evidence type="ECO:0000256" key="8">
    <source>
        <dbReference type="ARBA" id="ARBA00023235"/>
    </source>
</evidence>
<gene>
    <name evidence="19" type="ORF">CROS1456_LOCUS8038</name>
    <name evidence="20" type="ORF">HKI87_14g75810</name>
</gene>
<dbReference type="Pfam" id="PF21405">
    <property type="entry name" value="AMG1_II"/>
    <property type="match status" value="1"/>
</dbReference>
<dbReference type="CDD" id="cd03086">
    <property type="entry name" value="PGM3"/>
    <property type="match status" value="1"/>
</dbReference>
<evidence type="ECO:0000256" key="9">
    <source>
        <dbReference type="ARBA" id="ARBA00031926"/>
    </source>
</evidence>
<accession>A0A7S3CFI8</accession>
<dbReference type="Pfam" id="PF21404">
    <property type="entry name" value="AMG1_III"/>
    <property type="match status" value="1"/>
</dbReference>
<dbReference type="EMBL" id="CP151514">
    <property type="protein sequence ID" value="WZN66018.1"/>
    <property type="molecule type" value="Genomic_DNA"/>
</dbReference>
<evidence type="ECO:0000256" key="7">
    <source>
        <dbReference type="ARBA" id="ARBA00022842"/>
    </source>
</evidence>